<dbReference type="Gene3D" id="3.30.470.20">
    <property type="entry name" value="ATP-grasp fold, B domain"/>
    <property type="match status" value="1"/>
</dbReference>
<dbReference type="Proteomes" id="UP000297465">
    <property type="component" value="Unassembled WGS sequence"/>
</dbReference>
<keyword evidence="9 15" id="KW-0067">ATP-binding</keyword>
<dbReference type="PROSITE" id="PS00844">
    <property type="entry name" value="DALA_DALA_LIGASE_2"/>
    <property type="match status" value="1"/>
</dbReference>
<comment type="function">
    <text evidence="14">Cell wall formation.</text>
</comment>
<evidence type="ECO:0000256" key="9">
    <source>
        <dbReference type="ARBA" id="ARBA00022840"/>
    </source>
</evidence>
<dbReference type="InterPro" id="IPR011127">
    <property type="entry name" value="Dala_Dala_lig_N"/>
</dbReference>
<protein>
    <recommendedName>
        <fullName evidence="5 14">D-alanine--D-alanine ligase</fullName>
        <ecNumber evidence="5 14">6.3.2.4</ecNumber>
    </recommendedName>
    <alternativeName>
        <fullName evidence="14">D-Ala-D-Ala ligase</fullName>
    </alternativeName>
    <alternativeName>
        <fullName evidence="14">D-alanylalanine synthetase</fullName>
    </alternativeName>
</protein>
<gene>
    <name evidence="14" type="primary">ddl</name>
    <name evidence="17" type="ORF">EHQ31_02520</name>
</gene>
<dbReference type="EC" id="6.3.2.4" evidence="5 14"/>
<evidence type="ECO:0000256" key="12">
    <source>
        <dbReference type="ARBA" id="ARBA00023316"/>
    </source>
</evidence>
<keyword evidence="8 15" id="KW-0547">Nucleotide-binding</keyword>
<dbReference type="Pfam" id="PF07478">
    <property type="entry name" value="Dala_Dala_lig_C"/>
    <property type="match status" value="1"/>
</dbReference>
<evidence type="ECO:0000256" key="13">
    <source>
        <dbReference type="ARBA" id="ARBA00047614"/>
    </source>
</evidence>
<dbReference type="Pfam" id="PF01820">
    <property type="entry name" value="Dala_Dala_lig_N"/>
    <property type="match status" value="1"/>
</dbReference>
<evidence type="ECO:0000313" key="17">
    <source>
        <dbReference type="EMBL" id="TGL05610.1"/>
    </source>
</evidence>
<evidence type="ECO:0000256" key="3">
    <source>
        <dbReference type="ARBA" id="ARBA00004496"/>
    </source>
</evidence>
<dbReference type="InterPro" id="IPR016185">
    <property type="entry name" value="PreATP-grasp_dom_sf"/>
</dbReference>
<dbReference type="InterPro" id="IPR000291">
    <property type="entry name" value="D-Ala_lig_Van_CS"/>
</dbReference>
<dbReference type="PROSITE" id="PS00843">
    <property type="entry name" value="DALA_DALA_LIGASE_1"/>
    <property type="match status" value="1"/>
</dbReference>
<keyword evidence="10 14" id="KW-0133">Cell shape</keyword>
<comment type="cofactor">
    <cofactor evidence="1">
        <name>Mn(2+)</name>
        <dbReference type="ChEBI" id="CHEBI:29035"/>
    </cofactor>
</comment>
<evidence type="ECO:0000256" key="1">
    <source>
        <dbReference type="ARBA" id="ARBA00001936"/>
    </source>
</evidence>
<dbReference type="SUPFAM" id="SSF56059">
    <property type="entry name" value="Glutathione synthetase ATP-binding domain-like"/>
    <property type="match status" value="1"/>
</dbReference>
<comment type="caution">
    <text evidence="17">The sequence shown here is derived from an EMBL/GenBank/DDBJ whole genome shotgun (WGS) entry which is preliminary data.</text>
</comment>
<evidence type="ECO:0000256" key="15">
    <source>
        <dbReference type="PROSITE-ProRule" id="PRU00409"/>
    </source>
</evidence>
<dbReference type="EMBL" id="RQFO01000004">
    <property type="protein sequence ID" value="TGL05610.1"/>
    <property type="molecule type" value="Genomic_DNA"/>
</dbReference>
<comment type="subcellular location">
    <subcellularLocation>
        <location evidence="3 14">Cytoplasm</location>
    </subcellularLocation>
</comment>
<evidence type="ECO:0000259" key="16">
    <source>
        <dbReference type="PROSITE" id="PS50975"/>
    </source>
</evidence>
<dbReference type="InterPro" id="IPR011095">
    <property type="entry name" value="Dala_Dala_lig_C"/>
</dbReference>
<dbReference type="NCBIfam" id="NF011170">
    <property type="entry name" value="PRK14572.1"/>
    <property type="match status" value="1"/>
</dbReference>
<evidence type="ECO:0000256" key="7">
    <source>
        <dbReference type="ARBA" id="ARBA00022598"/>
    </source>
</evidence>
<sequence length="358" mass="39239">MIQTKIALLFGGISGEHIISIRSSYFIFNTIDRDKYQVCPIYIDQSGKFWIPTVKDPLYPDPTGKTDSDFLKEFSAQNHITKPSTGASLLEHGFLAAFLGLHGGAGEDGRIQGFLDVLGIPHTGSGVLASALAMDKYRANLLFQTIGIPVAPFVDLEKGKTDARKTVLNLPFDFPIFIKPTLGGSSVNTGMAKTPEEAMLLVDKIFVTEDRVLIQKLITGTEVSIGVLEKKEGGKRIPFALVPTEIRPKSEFFDFEAKYTKGGSEEITPAPVGEEITKKLQEYTLLCHEILGCKGYSRTDFIISDGVPYVLETNTLPGMTGTSLIPQQAKALGIDMKEVFTWLLSLALSLEKNTFPLR</sequence>
<dbReference type="HAMAP" id="MF_00047">
    <property type="entry name" value="Dala_Dala_lig"/>
    <property type="match status" value="1"/>
</dbReference>
<dbReference type="Gene3D" id="3.30.1490.20">
    <property type="entry name" value="ATP-grasp fold, A domain"/>
    <property type="match status" value="1"/>
</dbReference>
<comment type="catalytic activity">
    <reaction evidence="13 14">
        <text>2 D-alanine + ATP = D-alanyl-D-alanine + ADP + phosphate + H(+)</text>
        <dbReference type="Rhea" id="RHEA:11224"/>
        <dbReference type="ChEBI" id="CHEBI:15378"/>
        <dbReference type="ChEBI" id="CHEBI:30616"/>
        <dbReference type="ChEBI" id="CHEBI:43474"/>
        <dbReference type="ChEBI" id="CHEBI:57416"/>
        <dbReference type="ChEBI" id="CHEBI:57822"/>
        <dbReference type="ChEBI" id="CHEBI:456216"/>
        <dbReference type="EC" id="6.3.2.4"/>
    </reaction>
</comment>
<evidence type="ECO:0000256" key="8">
    <source>
        <dbReference type="ARBA" id="ARBA00022741"/>
    </source>
</evidence>
<dbReference type="Gene3D" id="3.40.50.20">
    <property type="match status" value="1"/>
</dbReference>
<evidence type="ECO:0000256" key="5">
    <source>
        <dbReference type="ARBA" id="ARBA00012216"/>
    </source>
</evidence>
<dbReference type="PIRSF" id="PIRSF039102">
    <property type="entry name" value="Ddl/VanB"/>
    <property type="match status" value="1"/>
</dbReference>
<keyword evidence="18" id="KW-1185">Reference proteome</keyword>
<dbReference type="PANTHER" id="PTHR23132:SF23">
    <property type="entry name" value="D-ALANINE--D-ALANINE LIGASE B"/>
    <property type="match status" value="1"/>
</dbReference>
<organism evidence="17 18">
    <name type="scientific">Leptospira montravelensis</name>
    <dbReference type="NCBI Taxonomy" id="2484961"/>
    <lineage>
        <taxon>Bacteria</taxon>
        <taxon>Pseudomonadati</taxon>
        <taxon>Spirochaetota</taxon>
        <taxon>Spirochaetia</taxon>
        <taxon>Leptospirales</taxon>
        <taxon>Leptospiraceae</taxon>
        <taxon>Leptospira</taxon>
    </lineage>
</organism>
<dbReference type="SUPFAM" id="SSF52440">
    <property type="entry name" value="PreATP-grasp domain"/>
    <property type="match status" value="1"/>
</dbReference>
<dbReference type="NCBIfam" id="NF002378">
    <property type="entry name" value="PRK01372.1"/>
    <property type="match status" value="1"/>
</dbReference>
<feature type="domain" description="ATP-grasp" evidence="16">
    <location>
        <begin position="140"/>
        <end position="345"/>
    </location>
</feature>
<evidence type="ECO:0000313" key="18">
    <source>
        <dbReference type="Proteomes" id="UP000297465"/>
    </source>
</evidence>
<keyword evidence="7 14" id="KW-0436">Ligase</keyword>
<name>A0ABY2LTQ9_9LEPT</name>
<keyword evidence="11 14" id="KW-0573">Peptidoglycan synthesis</keyword>
<accession>A0ABY2LTQ9</accession>
<keyword evidence="6 14" id="KW-0963">Cytoplasm</keyword>
<comment type="pathway">
    <text evidence="14">Cell wall biogenesis; peptidoglycan biosynthesis.</text>
</comment>
<dbReference type="PROSITE" id="PS50975">
    <property type="entry name" value="ATP_GRASP"/>
    <property type="match status" value="1"/>
</dbReference>
<comment type="cofactor">
    <cofactor evidence="2">
        <name>Mg(2+)</name>
        <dbReference type="ChEBI" id="CHEBI:18420"/>
    </cofactor>
</comment>
<evidence type="ECO:0000256" key="6">
    <source>
        <dbReference type="ARBA" id="ARBA00022490"/>
    </source>
</evidence>
<dbReference type="InterPro" id="IPR011761">
    <property type="entry name" value="ATP-grasp"/>
</dbReference>
<evidence type="ECO:0000256" key="4">
    <source>
        <dbReference type="ARBA" id="ARBA00010871"/>
    </source>
</evidence>
<evidence type="ECO:0000256" key="14">
    <source>
        <dbReference type="HAMAP-Rule" id="MF_00047"/>
    </source>
</evidence>
<reference evidence="18" key="1">
    <citation type="journal article" date="2019" name="PLoS Negl. Trop. Dis.">
        <title>Revisiting the worldwide diversity of Leptospira species in the environment.</title>
        <authorList>
            <person name="Vincent A.T."/>
            <person name="Schiettekatte O."/>
            <person name="Bourhy P."/>
            <person name="Veyrier F.J."/>
            <person name="Picardeau M."/>
        </authorList>
    </citation>
    <scope>NUCLEOTIDE SEQUENCE [LARGE SCALE GENOMIC DNA]</scope>
    <source>
        <strain evidence="18">201800278</strain>
    </source>
</reference>
<comment type="similarity">
    <text evidence="4 14">Belongs to the D-alanine--D-alanine ligase family.</text>
</comment>
<dbReference type="InterPro" id="IPR005905">
    <property type="entry name" value="D_ala_D_ala"/>
</dbReference>
<dbReference type="GO" id="GO:0008716">
    <property type="term" value="F:D-alanine-D-alanine ligase activity"/>
    <property type="evidence" value="ECO:0007669"/>
    <property type="project" value="UniProtKB-EC"/>
</dbReference>
<evidence type="ECO:0000256" key="10">
    <source>
        <dbReference type="ARBA" id="ARBA00022960"/>
    </source>
</evidence>
<evidence type="ECO:0000256" key="2">
    <source>
        <dbReference type="ARBA" id="ARBA00001946"/>
    </source>
</evidence>
<keyword evidence="12 14" id="KW-0961">Cell wall biogenesis/degradation</keyword>
<dbReference type="RefSeq" id="WP_135569269.1">
    <property type="nucleotide sequence ID" value="NZ_RQFN01000011.1"/>
</dbReference>
<proteinExistence type="inferred from homology"/>
<dbReference type="InterPro" id="IPR013815">
    <property type="entry name" value="ATP_grasp_subdomain_1"/>
</dbReference>
<dbReference type="PANTHER" id="PTHR23132">
    <property type="entry name" value="D-ALANINE--D-ALANINE LIGASE"/>
    <property type="match status" value="1"/>
</dbReference>
<dbReference type="NCBIfam" id="TIGR01205">
    <property type="entry name" value="D_ala_D_alaTIGR"/>
    <property type="match status" value="1"/>
</dbReference>
<evidence type="ECO:0000256" key="11">
    <source>
        <dbReference type="ARBA" id="ARBA00022984"/>
    </source>
</evidence>